<gene>
    <name evidence="3" type="ORF">CLF_105526</name>
</gene>
<reference key="2">
    <citation type="submission" date="2011-10" db="EMBL/GenBank/DDBJ databases">
        <title>The genome and transcriptome sequence of Clonorchis sinensis provide insights into the carcinogenic liver fluke.</title>
        <authorList>
            <person name="Wang X."/>
            <person name="Huang Y."/>
            <person name="Chen W."/>
            <person name="Liu H."/>
            <person name="Guo L."/>
            <person name="Chen Y."/>
            <person name="Luo F."/>
            <person name="Zhou W."/>
            <person name="Sun J."/>
            <person name="Mao Q."/>
            <person name="Liang P."/>
            <person name="Zhou C."/>
            <person name="Tian Y."/>
            <person name="Men J."/>
            <person name="Lv X."/>
            <person name="Huang L."/>
            <person name="Zhou J."/>
            <person name="Hu Y."/>
            <person name="Li R."/>
            <person name="Zhang F."/>
            <person name="Lei H."/>
            <person name="Li X."/>
            <person name="Hu X."/>
            <person name="Liang C."/>
            <person name="Xu J."/>
            <person name="Wu Z."/>
            <person name="Yu X."/>
        </authorList>
    </citation>
    <scope>NUCLEOTIDE SEQUENCE</scope>
    <source>
        <strain>Henan</strain>
    </source>
</reference>
<evidence type="ECO:0000313" key="4">
    <source>
        <dbReference type="Proteomes" id="UP000008909"/>
    </source>
</evidence>
<evidence type="ECO:0000256" key="2">
    <source>
        <dbReference type="SAM" id="MobiDB-lite"/>
    </source>
</evidence>
<evidence type="ECO:0000313" key="3">
    <source>
        <dbReference type="EMBL" id="GAA51068.1"/>
    </source>
</evidence>
<dbReference type="Proteomes" id="UP000008909">
    <property type="component" value="Unassembled WGS sequence"/>
</dbReference>
<dbReference type="EMBL" id="DF143109">
    <property type="protein sequence ID" value="GAA51068.1"/>
    <property type="molecule type" value="Genomic_DNA"/>
</dbReference>
<feature type="coiled-coil region" evidence="1">
    <location>
        <begin position="55"/>
        <end position="109"/>
    </location>
</feature>
<keyword evidence="1" id="KW-0175">Coiled coil</keyword>
<organism evidence="3 4">
    <name type="scientific">Clonorchis sinensis</name>
    <name type="common">Chinese liver fluke</name>
    <dbReference type="NCBI Taxonomy" id="79923"/>
    <lineage>
        <taxon>Eukaryota</taxon>
        <taxon>Metazoa</taxon>
        <taxon>Spiralia</taxon>
        <taxon>Lophotrochozoa</taxon>
        <taxon>Platyhelminthes</taxon>
        <taxon>Trematoda</taxon>
        <taxon>Digenea</taxon>
        <taxon>Opisthorchiida</taxon>
        <taxon>Opisthorchiata</taxon>
        <taxon>Opisthorchiidae</taxon>
        <taxon>Clonorchis</taxon>
    </lineage>
</organism>
<sequence>MIGQLQQEVQRLWAENRNMCELVHNRYGTPENLNTNKPSVKSQGVGPSEQDTKLAEVTEEMIEQYRMENETLRMLVSEKAYCKNEHSDYERLKEKNQMMCQELSELRRLQAPVARRDSDVLICQSKDNWDSYWIAVRGVGRAKRKQVHLFRRENSDVISMLSWNSVSWTQGSRTVHLFIINFTVRCCQYCVQPAKCGQSPTDLRLCTHTKESMQDSSAVRISRNFSRESQNLDLLANSALTGDVPTNVDELLSKLGEKYDCHLIIIQFTTTQNYQYLDTAMLDLRKRKNHQVKGTKLSVPLIRTFSGHAGFELTTSELRGERRTDPTPAHAGLIRIFTSGRVNHQHLKQNVVFGAIRMGSPDWRASRSTQPRYVTGSSSEASGVPLISLSCLDVKIRMSPVCDGGVVVIVQPCIRIRTLITDKMTQTVLLFVDVMSNTNQPKRNPYSVSAKRQSGDDLNPSVCCHDDLWRATPYPTCSATYTPRDHLRFSGGRIPRITDQIVRTLLLFVDVMSNTNQPKRNPYSVSAKRQSGDDLNPSVCCHDDLWRATPYPTCSATYTPRDHLRFSGGRIPRITDQIVRTCVCALRTSVLTEESVFRYPDVGIDRNIFVRFSHMIFSYHGKSTQKQIIDFECGYCDCSFFLHLDEASVFRCYPQSSSSAKLHTLQNGKRALPEVGMTFYVRQKCFKNDSNKLISRPVVTPFQCTASTPSEKARRLSYFQFAQAYTGQNHGPSGGRILVKLNGNRPVSKGSRYRLTNKTEKIYLKHRTLKATIRKTGPEESAVDSCDKTNALYFELIVLETADAFLVQPQHYYPGLGNEDCQLFNSPHSDLLPKLSILTQVGSGGQVGQTVPHCCCATEVGISTLSYRRSSDENWHCNDPPEKHCIFVTLYPAVVHLFPPKQITIRSRLPLEESVFLGTCTGLLRTLQTLMSYSWLYSARYPPFKQLIALDAYAWVYTFLCLFVECCEQLERLLSNFLVPLPMTPHYADLQISTDPALFNQVWKRCDCILIAWNNIVPTKHVTWISRQLVHYATTTCVTRQAYELQHISTTRTNQIPRAEGIINVDIWLDVEVFRHWALERVSSQIQQIGESADITISINGRAASPSKRVAPPLAMSSELHGISATGEAHSVHCRYSSKTNGPIGLQKYEPKEQTRSHVRQSHVHKVGHKWPDDLKAKWVKWWKSTSDGNFVENWGTKCILYYESVLDNFITNLCFIDVDINDVIDANRKKSATRTLSSSSGIT</sequence>
<name>G7YDN4_CLOSI</name>
<reference evidence="3" key="1">
    <citation type="journal article" date="2011" name="Genome Biol.">
        <title>The draft genome of the carcinogenic human liver fluke Clonorchis sinensis.</title>
        <authorList>
            <person name="Wang X."/>
            <person name="Chen W."/>
            <person name="Huang Y."/>
            <person name="Sun J."/>
            <person name="Men J."/>
            <person name="Liu H."/>
            <person name="Luo F."/>
            <person name="Guo L."/>
            <person name="Lv X."/>
            <person name="Deng C."/>
            <person name="Zhou C."/>
            <person name="Fan Y."/>
            <person name="Li X."/>
            <person name="Huang L."/>
            <person name="Hu Y."/>
            <person name="Liang C."/>
            <person name="Hu X."/>
            <person name="Xu J."/>
            <person name="Yu X."/>
        </authorList>
    </citation>
    <scope>NUCLEOTIDE SEQUENCE [LARGE SCALE GENOMIC DNA]</scope>
    <source>
        <strain evidence="3">Henan</strain>
    </source>
</reference>
<evidence type="ECO:0000256" key="1">
    <source>
        <dbReference type="SAM" id="Coils"/>
    </source>
</evidence>
<keyword evidence="4" id="KW-1185">Reference proteome</keyword>
<feature type="region of interest" description="Disordered" evidence="2">
    <location>
        <begin position="30"/>
        <end position="51"/>
    </location>
</feature>
<dbReference type="AlphaFoldDB" id="G7YDN4"/>
<protein>
    <submittedName>
        <fullName evidence="3">Uncharacterized protein</fullName>
    </submittedName>
</protein>
<proteinExistence type="predicted"/>
<accession>G7YDN4</accession>
<feature type="compositionally biased region" description="Polar residues" evidence="2">
    <location>
        <begin position="31"/>
        <end position="42"/>
    </location>
</feature>